<dbReference type="Gene3D" id="3.40.50.300">
    <property type="entry name" value="P-loop containing nucleotide triphosphate hydrolases"/>
    <property type="match status" value="1"/>
</dbReference>
<organism evidence="3 4">
    <name type="scientific">Candidatus Andersenbacteria bacterium RIFCSPHIGHO2_12_FULL_45_11b</name>
    <dbReference type="NCBI Taxonomy" id="1797282"/>
    <lineage>
        <taxon>Bacteria</taxon>
        <taxon>Candidatus Anderseniibacteriota</taxon>
    </lineage>
</organism>
<dbReference type="Proteomes" id="UP000177941">
    <property type="component" value="Unassembled WGS sequence"/>
</dbReference>
<name>A0A1G1X842_9BACT</name>
<dbReference type="Gene3D" id="3.30.450.90">
    <property type="match status" value="1"/>
</dbReference>
<evidence type="ECO:0000313" key="3">
    <source>
        <dbReference type="EMBL" id="OGY36128.1"/>
    </source>
</evidence>
<dbReference type="EMBL" id="MHHS01000037">
    <property type="protein sequence ID" value="OGY36128.1"/>
    <property type="molecule type" value="Genomic_DNA"/>
</dbReference>
<dbReference type="InterPro" id="IPR006321">
    <property type="entry name" value="PilT/PilU"/>
</dbReference>
<dbReference type="InterPro" id="IPR001482">
    <property type="entry name" value="T2SS/T4SS_dom"/>
</dbReference>
<sequence>MRVIDDLLREAQEYGASDVHISIGRSPFFRIDGKLAPVGEKPIEREEGLAMIEHVMAGNPSAPAVLEKERQVDFSYALPDGVRFRVNVFYHIGQLAAALRLIPSHIQTTEELHLPPQILQFAELKQGFVLVVGPAGHGKSTTLASLIDYINENRREHIISIEDPIEYLFSDKQSIIDQREIGGDAPSFQEAIRVTLRQDPNVILIGEIRDLESMQTALTVAETGHLVYATLHTNDAGQTIERIIDSFPADQQSQVRSQLANALSGVISQRLLPWTTGGRIPAVEIMMVTTAIRNVIREGSIHQIPGIIQTSSDVGMQTLDASLQGLVDTGAVRLEDARAYFSATKRMAR</sequence>
<comment type="caution">
    <text evidence="3">The sequence shown here is derived from an EMBL/GenBank/DDBJ whole genome shotgun (WGS) entry which is preliminary data.</text>
</comment>
<dbReference type="NCBIfam" id="TIGR01420">
    <property type="entry name" value="pilT_fam"/>
    <property type="match status" value="1"/>
</dbReference>
<evidence type="ECO:0000313" key="4">
    <source>
        <dbReference type="Proteomes" id="UP000177941"/>
    </source>
</evidence>
<dbReference type="InterPro" id="IPR027417">
    <property type="entry name" value="P-loop_NTPase"/>
</dbReference>
<comment type="similarity">
    <text evidence="1">Belongs to the GSP E family.</text>
</comment>
<dbReference type="CDD" id="cd01131">
    <property type="entry name" value="PilT"/>
    <property type="match status" value="1"/>
</dbReference>
<dbReference type="GO" id="GO:0016887">
    <property type="term" value="F:ATP hydrolysis activity"/>
    <property type="evidence" value="ECO:0007669"/>
    <property type="project" value="InterPro"/>
</dbReference>
<dbReference type="Pfam" id="PF00437">
    <property type="entry name" value="T2SSE"/>
    <property type="match status" value="1"/>
</dbReference>
<dbReference type="AlphaFoldDB" id="A0A1G1X842"/>
<dbReference type="InterPro" id="IPR050921">
    <property type="entry name" value="T4SS_GSP_E_ATPase"/>
</dbReference>
<dbReference type="PANTHER" id="PTHR30486">
    <property type="entry name" value="TWITCHING MOTILITY PROTEIN PILT"/>
    <property type="match status" value="1"/>
</dbReference>
<accession>A0A1G1X842</accession>
<gene>
    <name evidence="3" type="ORF">A3E36_00910</name>
</gene>
<dbReference type="SUPFAM" id="SSF52540">
    <property type="entry name" value="P-loop containing nucleoside triphosphate hydrolases"/>
    <property type="match status" value="1"/>
</dbReference>
<proteinExistence type="inferred from homology"/>
<protein>
    <recommendedName>
        <fullName evidence="2">Bacterial type II secretion system protein E domain-containing protein</fullName>
    </recommendedName>
</protein>
<dbReference type="GO" id="GO:0005524">
    <property type="term" value="F:ATP binding"/>
    <property type="evidence" value="ECO:0007669"/>
    <property type="project" value="InterPro"/>
</dbReference>
<evidence type="ECO:0000256" key="1">
    <source>
        <dbReference type="ARBA" id="ARBA00006611"/>
    </source>
</evidence>
<feature type="domain" description="Bacterial type II secretion system protein E" evidence="2">
    <location>
        <begin position="2"/>
        <end position="273"/>
    </location>
</feature>
<reference evidence="3 4" key="1">
    <citation type="journal article" date="2016" name="Nat. Commun.">
        <title>Thousands of microbial genomes shed light on interconnected biogeochemical processes in an aquifer system.</title>
        <authorList>
            <person name="Anantharaman K."/>
            <person name="Brown C.T."/>
            <person name="Hug L.A."/>
            <person name="Sharon I."/>
            <person name="Castelle C.J."/>
            <person name="Probst A.J."/>
            <person name="Thomas B.C."/>
            <person name="Singh A."/>
            <person name="Wilkins M.J."/>
            <person name="Karaoz U."/>
            <person name="Brodie E.L."/>
            <person name="Williams K.H."/>
            <person name="Hubbard S.S."/>
            <person name="Banfield J.F."/>
        </authorList>
    </citation>
    <scope>NUCLEOTIDE SEQUENCE [LARGE SCALE GENOMIC DNA]</scope>
</reference>
<evidence type="ECO:0000259" key="2">
    <source>
        <dbReference type="Pfam" id="PF00437"/>
    </source>
</evidence>